<dbReference type="Proteomes" id="UP001187192">
    <property type="component" value="Unassembled WGS sequence"/>
</dbReference>
<accession>A0AA88AA88</accession>
<dbReference type="PANTHER" id="PTHR48449">
    <property type="entry name" value="DUF1985 DOMAIN-CONTAINING PROTEIN"/>
    <property type="match status" value="1"/>
</dbReference>
<reference evidence="3" key="1">
    <citation type="submission" date="2023-07" db="EMBL/GenBank/DDBJ databases">
        <title>draft genome sequence of fig (Ficus carica).</title>
        <authorList>
            <person name="Takahashi T."/>
            <person name="Nishimura K."/>
        </authorList>
    </citation>
    <scope>NUCLEOTIDE SEQUENCE</scope>
</reference>
<feature type="domain" description="DUF1985" evidence="2">
    <location>
        <begin position="8"/>
        <end position="128"/>
    </location>
</feature>
<evidence type="ECO:0000313" key="4">
    <source>
        <dbReference type="Proteomes" id="UP001187192"/>
    </source>
</evidence>
<evidence type="ECO:0000256" key="1">
    <source>
        <dbReference type="SAM" id="MobiDB-lite"/>
    </source>
</evidence>
<dbReference type="AlphaFoldDB" id="A0AA88AA88"/>
<sequence>MTDHTGMDDTLWFEVGEDLGRFSINEFCLIIGMKYVGSTHLAPVVDNRLMKRYFSTLRGVSRKHLKLLLSNVNFDNDDDAVKLSLLCMIFCIPLSNANSVKIDLKFFTLADNLDDFNDFPWGVLSWEYCGLSACVTRLGNETLPSIAGKFTTKYDEAIPRMLSWTTADNVKFDDVMSAFTAVGENPPKCFVIMPTEKELKNPYVAQLYLKNPKVVPQLPLKTYVPRPSIDTNSEWREFQKEIRGQVDSMNKKLEDLKKGQKKSTKLLRRILKLLSNNMNKKGQGKAPAAYLVSSRQKMNVQTDESDALKTTSNVLGSGSQDDKFIDSNIGAVADMGVQAAMEFFTADKEDVEEEKEMPSVECYKGEKNKIPKQKRSRLSRLGQRRSGPMTEVSSPSHAPSKLIYALPSGFADEPPKEKLEEFRE</sequence>
<evidence type="ECO:0000313" key="3">
    <source>
        <dbReference type="EMBL" id="GMN48635.1"/>
    </source>
</evidence>
<dbReference type="Pfam" id="PF09331">
    <property type="entry name" value="DUF1985"/>
    <property type="match status" value="1"/>
</dbReference>
<keyword evidence="4" id="KW-1185">Reference proteome</keyword>
<gene>
    <name evidence="3" type="ORF">TIFTF001_017818</name>
</gene>
<organism evidence="3 4">
    <name type="scientific">Ficus carica</name>
    <name type="common">Common fig</name>
    <dbReference type="NCBI Taxonomy" id="3494"/>
    <lineage>
        <taxon>Eukaryota</taxon>
        <taxon>Viridiplantae</taxon>
        <taxon>Streptophyta</taxon>
        <taxon>Embryophyta</taxon>
        <taxon>Tracheophyta</taxon>
        <taxon>Spermatophyta</taxon>
        <taxon>Magnoliopsida</taxon>
        <taxon>eudicotyledons</taxon>
        <taxon>Gunneridae</taxon>
        <taxon>Pentapetalae</taxon>
        <taxon>rosids</taxon>
        <taxon>fabids</taxon>
        <taxon>Rosales</taxon>
        <taxon>Moraceae</taxon>
        <taxon>Ficeae</taxon>
        <taxon>Ficus</taxon>
    </lineage>
</organism>
<feature type="region of interest" description="Disordered" evidence="1">
    <location>
        <begin position="355"/>
        <end position="424"/>
    </location>
</feature>
<dbReference type="EMBL" id="BTGU01000028">
    <property type="protein sequence ID" value="GMN48635.1"/>
    <property type="molecule type" value="Genomic_DNA"/>
</dbReference>
<dbReference type="InterPro" id="IPR015410">
    <property type="entry name" value="DUF1985"/>
</dbReference>
<evidence type="ECO:0000259" key="2">
    <source>
        <dbReference type="Pfam" id="PF09331"/>
    </source>
</evidence>
<protein>
    <recommendedName>
        <fullName evidence="2">DUF1985 domain-containing protein</fullName>
    </recommendedName>
</protein>
<proteinExistence type="predicted"/>
<dbReference type="PANTHER" id="PTHR48449:SF1">
    <property type="entry name" value="DUF1985 DOMAIN-CONTAINING PROTEIN"/>
    <property type="match status" value="1"/>
</dbReference>
<feature type="compositionally biased region" description="Basic and acidic residues" evidence="1">
    <location>
        <begin position="413"/>
        <end position="424"/>
    </location>
</feature>
<name>A0AA88AA88_FICCA</name>
<comment type="caution">
    <text evidence="3">The sequence shown here is derived from an EMBL/GenBank/DDBJ whole genome shotgun (WGS) entry which is preliminary data.</text>
</comment>